<dbReference type="RefSeq" id="XP_044545419.1">
    <property type="nucleotide sequence ID" value="XM_044698892.1"/>
</dbReference>
<dbReference type="AlphaFoldDB" id="A0AA88GEU8"/>
<proteinExistence type="predicted"/>
<name>A0AA88GEU8_NAELO</name>
<accession>A0AA88GEU8</accession>
<dbReference type="EMBL" id="PYSW02000035">
    <property type="protein sequence ID" value="KAG2378157.1"/>
    <property type="molecule type" value="Genomic_DNA"/>
</dbReference>
<keyword evidence="2" id="KW-1185">Reference proteome</keyword>
<evidence type="ECO:0000313" key="2">
    <source>
        <dbReference type="Proteomes" id="UP000816034"/>
    </source>
</evidence>
<evidence type="ECO:0000313" key="1">
    <source>
        <dbReference type="EMBL" id="KAG2378157.1"/>
    </source>
</evidence>
<gene>
    <name evidence="1" type="ORF">C9374_008779</name>
</gene>
<comment type="caution">
    <text evidence="1">The sequence shown here is derived from an EMBL/GenBank/DDBJ whole genome shotgun (WGS) entry which is preliminary data.</text>
</comment>
<sequence length="192" mass="22017">MSNLRKIAKNMGLSEEEWRRASRIQQQRHGSDKIMHENHESMVLNSEVSVSLGSEQFVSSEAKDQYMRFLDYSPETKRVLETFELDTNMSTNPHVKQYFKTDKEGNCKLSIQPQFLQRVEQVDEIEGVLISFHPGFFCIDIVCSSLNVGVVDRAFEKDIQTGWIRVVVNDEFGKDVPSNSSEDEEEMSGEGL</sequence>
<organism evidence="1 2">
    <name type="scientific">Naegleria lovaniensis</name>
    <name type="common">Amoeba</name>
    <dbReference type="NCBI Taxonomy" id="51637"/>
    <lineage>
        <taxon>Eukaryota</taxon>
        <taxon>Discoba</taxon>
        <taxon>Heterolobosea</taxon>
        <taxon>Tetramitia</taxon>
        <taxon>Eutetramitia</taxon>
        <taxon>Vahlkampfiidae</taxon>
        <taxon>Naegleria</taxon>
    </lineage>
</organism>
<dbReference type="GeneID" id="68101233"/>
<dbReference type="Proteomes" id="UP000816034">
    <property type="component" value="Unassembled WGS sequence"/>
</dbReference>
<protein>
    <submittedName>
        <fullName evidence="1">Uncharacterized protein</fullName>
    </submittedName>
</protein>
<reference evidence="1 2" key="1">
    <citation type="journal article" date="2018" name="BMC Genomics">
        <title>The genome of Naegleria lovaniensis, the basis for a comparative approach to unravel pathogenicity factors of the human pathogenic amoeba N. fowleri.</title>
        <authorList>
            <person name="Liechti N."/>
            <person name="Schurch N."/>
            <person name="Bruggmann R."/>
            <person name="Wittwer M."/>
        </authorList>
    </citation>
    <scope>NUCLEOTIDE SEQUENCE [LARGE SCALE GENOMIC DNA]</scope>
    <source>
        <strain evidence="1 2">ATCC 30569</strain>
    </source>
</reference>